<dbReference type="RefSeq" id="WP_046827176.1">
    <property type="nucleotide sequence ID" value="NZ_LBIA02000001.1"/>
</dbReference>
<evidence type="ECO:0000313" key="3">
    <source>
        <dbReference type="Proteomes" id="UP000034832"/>
    </source>
</evidence>
<keyword evidence="3" id="KW-1185">Reference proteome</keyword>
<dbReference type="Proteomes" id="UP000034832">
    <property type="component" value="Unassembled WGS sequence"/>
</dbReference>
<evidence type="ECO:0000256" key="1">
    <source>
        <dbReference type="SAM" id="SignalP"/>
    </source>
</evidence>
<evidence type="ECO:0008006" key="4">
    <source>
        <dbReference type="Google" id="ProtNLM"/>
    </source>
</evidence>
<organism evidence="2 3">
    <name type="scientific">Afipia massiliensis</name>
    <dbReference type="NCBI Taxonomy" id="211460"/>
    <lineage>
        <taxon>Bacteria</taxon>
        <taxon>Pseudomonadati</taxon>
        <taxon>Pseudomonadota</taxon>
        <taxon>Alphaproteobacteria</taxon>
        <taxon>Hyphomicrobiales</taxon>
        <taxon>Nitrobacteraceae</taxon>
        <taxon>Afipia</taxon>
    </lineage>
</organism>
<proteinExistence type="predicted"/>
<name>A0A4U6BU06_9BRAD</name>
<comment type="caution">
    <text evidence="2">The sequence shown here is derived from an EMBL/GenBank/DDBJ whole genome shotgun (WGS) entry which is preliminary data.</text>
</comment>
<dbReference type="OrthoDB" id="8141449at2"/>
<gene>
    <name evidence="2" type="ORF">YH63_013370</name>
</gene>
<dbReference type="AlphaFoldDB" id="A0A4U6BU06"/>
<sequence>MKTTIIVSAIAAIFLGATGAATAAEPGDKVKISIEKWRKPGSNNIGTADITVTNDNDFAVKDIRVKCDYMSKTGGRKIETEQKLTLKVKPKTTKLFKKTKFPFIDTEAAEGACKVISAAQA</sequence>
<accession>A0A4U6BU06</accession>
<keyword evidence="1" id="KW-0732">Signal</keyword>
<feature type="signal peptide" evidence="1">
    <location>
        <begin position="1"/>
        <end position="23"/>
    </location>
</feature>
<dbReference type="EMBL" id="LBIA02000001">
    <property type="protein sequence ID" value="TKT72334.1"/>
    <property type="molecule type" value="Genomic_DNA"/>
</dbReference>
<reference evidence="2" key="1">
    <citation type="submission" date="2019-04" db="EMBL/GenBank/DDBJ databases">
        <title>Whole genome sequencing of cave bacteria.</title>
        <authorList>
            <person name="Gan H.M."/>
            <person name="Barton H."/>
            <person name="Savka M.A."/>
        </authorList>
    </citation>
    <scope>NUCLEOTIDE SEQUENCE [LARGE SCALE GENOMIC DNA]</scope>
    <source>
        <strain evidence="2">LC387</strain>
    </source>
</reference>
<evidence type="ECO:0000313" key="2">
    <source>
        <dbReference type="EMBL" id="TKT72334.1"/>
    </source>
</evidence>
<protein>
    <recommendedName>
        <fullName evidence="4">DUF1573 domain-containing protein</fullName>
    </recommendedName>
</protein>
<feature type="chain" id="PRO_5020375985" description="DUF1573 domain-containing protein" evidence="1">
    <location>
        <begin position="24"/>
        <end position="121"/>
    </location>
</feature>